<proteinExistence type="predicted"/>
<evidence type="ECO:0008006" key="3">
    <source>
        <dbReference type="Google" id="ProtNLM"/>
    </source>
</evidence>
<evidence type="ECO:0000313" key="1">
    <source>
        <dbReference type="EMBL" id="KIH43362.1"/>
    </source>
</evidence>
<reference evidence="1 2" key="1">
    <citation type="submission" date="2013-12" db="EMBL/GenBank/DDBJ databases">
        <title>Draft genome of the parsitic nematode Ancylostoma duodenale.</title>
        <authorList>
            <person name="Mitreva M."/>
        </authorList>
    </citation>
    <scope>NUCLEOTIDE SEQUENCE [LARGE SCALE GENOMIC DNA]</scope>
    <source>
        <strain evidence="1 2">Zhejiang</strain>
    </source>
</reference>
<dbReference type="AlphaFoldDB" id="A0A0C2C1C3"/>
<sequence>MLYVDNVVLEGSTPGELLGKYRESKEVFNKVGMNLRDYLSNCPFVNDNIPAPDRASSSVAKVFGIQWNSDHDELALECSAKMHKRATKRSVLSQINGLCFDPLGLLTPLLTKGKTFLQDLHKKKLRWDDPLPDEDSGTWTSIR</sequence>
<dbReference type="Proteomes" id="UP000054047">
    <property type="component" value="Unassembled WGS sequence"/>
</dbReference>
<dbReference type="EMBL" id="KN786552">
    <property type="protein sequence ID" value="KIH43362.1"/>
    <property type="molecule type" value="Genomic_DNA"/>
</dbReference>
<dbReference type="InterPro" id="IPR008042">
    <property type="entry name" value="Retrotrans_Pao"/>
</dbReference>
<protein>
    <recommendedName>
        <fullName evidence="3">Reverse transcriptase domain-containing protein</fullName>
    </recommendedName>
</protein>
<accession>A0A0C2C1C3</accession>
<evidence type="ECO:0000313" key="2">
    <source>
        <dbReference type="Proteomes" id="UP000054047"/>
    </source>
</evidence>
<gene>
    <name evidence="1" type="ORF">ANCDUO_26634</name>
</gene>
<name>A0A0C2C1C3_9BILA</name>
<dbReference type="Pfam" id="PF05380">
    <property type="entry name" value="Peptidase_A17"/>
    <property type="match status" value="1"/>
</dbReference>
<organism evidence="1 2">
    <name type="scientific">Ancylostoma duodenale</name>
    <dbReference type="NCBI Taxonomy" id="51022"/>
    <lineage>
        <taxon>Eukaryota</taxon>
        <taxon>Metazoa</taxon>
        <taxon>Ecdysozoa</taxon>
        <taxon>Nematoda</taxon>
        <taxon>Chromadorea</taxon>
        <taxon>Rhabditida</taxon>
        <taxon>Rhabditina</taxon>
        <taxon>Rhabditomorpha</taxon>
        <taxon>Strongyloidea</taxon>
        <taxon>Ancylostomatidae</taxon>
        <taxon>Ancylostomatinae</taxon>
        <taxon>Ancylostoma</taxon>
    </lineage>
</organism>
<dbReference type="PANTHER" id="PTHR47331">
    <property type="entry name" value="PHD-TYPE DOMAIN-CONTAINING PROTEIN"/>
    <property type="match status" value="1"/>
</dbReference>
<dbReference type="OrthoDB" id="429521at2759"/>
<keyword evidence="2" id="KW-1185">Reference proteome</keyword>